<evidence type="ECO:0000256" key="4">
    <source>
        <dbReference type="PROSITE-ProRule" id="PRU01248"/>
    </source>
</evidence>
<evidence type="ECO:0000259" key="6">
    <source>
        <dbReference type="PROSITE" id="PS51900"/>
    </source>
</evidence>
<dbReference type="InterPro" id="IPR002104">
    <property type="entry name" value="Integrase_catalytic"/>
</dbReference>
<dbReference type="PROSITE" id="PS51900">
    <property type="entry name" value="CB"/>
    <property type="match status" value="1"/>
</dbReference>
<dbReference type="Gene3D" id="1.10.150.130">
    <property type="match status" value="1"/>
</dbReference>
<accession>A0A918FFE3</accession>
<dbReference type="GO" id="GO:0003677">
    <property type="term" value="F:DNA binding"/>
    <property type="evidence" value="ECO:0007669"/>
    <property type="project" value="UniProtKB-UniRule"/>
</dbReference>
<dbReference type="Pfam" id="PF00589">
    <property type="entry name" value="Phage_integrase"/>
    <property type="match status" value="1"/>
</dbReference>
<gene>
    <name evidence="7" type="primary">xerC</name>
    <name evidence="7" type="ORF">GCM10008957_50980</name>
</gene>
<keyword evidence="2 4" id="KW-0238">DNA-binding</keyword>
<protein>
    <submittedName>
        <fullName evidence="7">Tyrosine recombinase XerC</fullName>
    </submittedName>
</protein>
<dbReference type="Proteomes" id="UP000603865">
    <property type="component" value="Unassembled WGS sequence"/>
</dbReference>
<keyword evidence="1" id="KW-0229">DNA integration</keyword>
<dbReference type="InterPro" id="IPR010998">
    <property type="entry name" value="Integrase_recombinase_N"/>
</dbReference>
<organism evidence="7 8">
    <name type="scientific">Deinococcus ruber</name>
    <dbReference type="NCBI Taxonomy" id="1848197"/>
    <lineage>
        <taxon>Bacteria</taxon>
        <taxon>Thermotogati</taxon>
        <taxon>Deinococcota</taxon>
        <taxon>Deinococci</taxon>
        <taxon>Deinococcales</taxon>
        <taxon>Deinococcaceae</taxon>
        <taxon>Deinococcus</taxon>
    </lineage>
</organism>
<dbReference type="InterPro" id="IPR050090">
    <property type="entry name" value="Tyrosine_recombinase_XerCD"/>
</dbReference>
<evidence type="ECO:0000259" key="5">
    <source>
        <dbReference type="PROSITE" id="PS51898"/>
    </source>
</evidence>
<evidence type="ECO:0000313" key="7">
    <source>
        <dbReference type="EMBL" id="GGR34709.1"/>
    </source>
</evidence>
<dbReference type="InterPro" id="IPR011010">
    <property type="entry name" value="DNA_brk_join_enz"/>
</dbReference>
<feature type="domain" description="Tyr recombinase" evidence="5">
    <location>
        <begin position="128"/>
        <end position="304"/>
    </location>
</feature>
<dbReference type="GO" id="GO:0015074">
    <property type="term" value="P:DNA integration"/>
    <property type="evidence" value="ECO:0007669"/>
    <property type="project" value="UniProtKB-KW"/>
</dbReference>
<dbReference type="InterPro" id="IPR044068">
    <property type="entry name" value="CB"/>
</dbReference>
<dbReference type="EMBL" id="BMQL01000065">
    <property type="protein sequence ID" value="GGR34709.1"/>
    <property type="molecule type" value="Genomic_DNA"/>
</dbReference>
<name>A0A918FFE3_9DEIO</name>
<keyword evidence="3" id="KW-0233">DNA recombination</keyword>
<evidence type="ECO:0000256" key="1">
    <source>
        <dbReference type="ARBA" id="ARBA00022908"/>
    </source>
</evidence>
<feature type="domain" description="Core-binding (CB)" evidence="6">
    <location>
        <begin position="14"/>
        <end position="103"/>
    </location>
</feature>
<dbReference type="Pfam" id="PF02899">
    <property type="entry name" value="Phage_int_SAM_1"/>
    <property type="match status" value="1"/>
</dbReference>
<dbReference type="PROSITE" id="PS51898">
    <property type="entry name" value="TYR_RECOMBINASE"/>
    <property type="match status" value="1"/>
</dbReference>
<evidence type="ECO:0000313" key="8">
    <source>
        <dbReference type="Proteomes" id="UP000603865"/>
    </source>
</evidence>
<dbReference type="PANTHER" id="PTHR30349:SF81">
    <property type="entry name" value="TYROSINE RECOMBINASE XERC"/>
    <property type="match status" value="1"/>
</dbReference>
<evidence type="ECO:0000256" key="2">
    <source>
        <dbReference type="ARBA" id="ARBA00023125"/>
    </source>
</evidence>
<dbReference type="InterPro" id="IPR004107">
    <property type="entry name" value="Integrase_SAM-like_N"/>
</dbReference>
<comment type="caution">
    <text evidence="7">The sequence shown here is derived from an EMBL/GenBank/DDBJ whole genome shotgun (WGS) entry which is preliminary data.</text>
</comment>
<evidence type="ECO:0000256" key="3">
    <source>
        <dbReference type="ARBA" id="ARBA00023172"/>
    </source>
</evidence>
<dbReference type="GO" id="GO:0006310">
    <property type="term" value="P:DNA recombination"/>
    <property type="evidence" value="ECO:0007669"/>
    <property type="project" value="UniProtKB-KW"/>
</dbReference>
<proteinExistence type="predicted"/>
<dbReference type="PANTHER" id="PTHR30349">
    <property type="entry name" value="PHAGE INTEGRASE-RELATED"/>
    <property type="match status" value="1"/>
</dbReference>
<dbReference type="AlphaFoldDB" id="A0A918FFE3"/>
<sequence length="308" mass="34436">MLRAKTRSVPPLSTPTLNLIAAFDRHLLTLDRLSAGTCRAYLCDTLPFAGWVETELSDLMFSPRHLATPLRTRYVAYLERLKLKPASINRTLSGLKRFCAWSQQTALVAGAAVQSVPFICLLPAASYPMPPRHLTDQEEATLRLSVTHHGTLSDRATVVLMRHTGLRASEICQLRWHDVTLGQTGGSLWLAGPGPRRRTVPLDPAAHEAIRVCRPVLPEPSAHLFSSPRQGTVLSVRALSHLIRKYARLVDLDLGLHDLRHRFGYVMAEQVPLHRLAQLIRHASLDTTALYLRASTDLPKENEKIAWR</sequence>
<reference evidence="7" key="2">
    <citation type="submission" date="2020-09" db="EMBL/GenBank/DDBJ databases">
        <authorList>
            <person name="Sun Q."/>
            <person name="Ohkuma M."/>
        </authorList>
    </citation>
    <scope>NUCLEOTIDE SEQUENCE</scope>
    <source>
        <strain evidence="7">JCM 31311</strain>
    </source>
</reference>
<keyword evidence="8" id="KW-1185">Reference proteome</keyword>
<dbReference type="CDD" id="cd00397">
    <property type="entry name" value="DNA_BRE_C"/>
    <property type="match status" value="1"/>
</dbReference>
<reference evidence="7" key="1">
    <citation type="journal article" date="2014" name="Int. J. Syst. Evol. Microbiol.">
        <title>Complete genome sequence of Corynebacterium casei LMG S-19264T (=DSM 44701T), isolated from a smear-ripened cheese.</title>
        <authorList>
            <consortium name="US DOE Joint Genome Institute (JGI-PGF)"/>
            <person name="Walter F."/>
            <person name="Albersmeier A."/>
            <person name="Kalinowski J."/>
            <person name="Ruckert C."/>
        </authorList>
    </citation>
    <scope>NUCLEOTIDE SEQUENCE</scope>
    <source>
        <strain evidence="7">JCM 31311</strain>
    </source>
</reference>
<dbReference type="InterPro" id="IPR013762">
    <property type="entry name" value="Integrase-like_cat_sf"/>
</dbReference>
<dbReference type="Gene3D" id="1.10.443.10">
    <property type="entry name" value="Intergrase catalytic core"/>
    <property type="match status" value="1"/>
</dbReference>
<dbReference type="SUPFAM" id="SSF56349">
    <property type="entry name" value="DNA breaking-rejoining enzymes"/>
    <property type="match status" value="1"/>
</dbReference>